<accession>A0A420QBV3</accession>
<evidence type="ECO:0000313" key="1">
    <source>
        <dbReference type="EMBL" id="KAF5268869.1"/>
    </source>
</evidence>
<dbReference type="Proteomes" id="UP000558688">
    <property type="component" value="Unassembled WGS sequence"/>
</dbReference>
<dbReference type="AlphaFoldDB" id="A0A420QBV3"/>
<organism evidence="1 2">
    <name type="scientific">Fusarium oxysporum</name>
    <name type="common">Fusarium vascular wilt</name>
    <dbReference type="NCBI Taxonomy" id="5507"/>
    <lineage>
        <taxon>Eukaryota</taxon>
        <taxon>Fungi</taxon>
        <taxon>Dikarya</taxon>
        <taxon>Ascomycota</taxon>
        <taxon>Pezizomycotina</taxon>
        <taxon>Sordariomycetes</taxon>
        <taxon>Hypocreomycetidae</taxon>
        <taxon>Hypocreales</taxon>
        <taxon>Nectriaceae</taxon>
        <taxon>Fusarium</taxon>
        <taxon>Fusarium oxysporum species complex</taxon>
    </lineage>
</organism>
<reference evidence="1" key="1">
    <citation type="submission" date="2020-02" db="EMBL/GenBank/DDBJ databases">
        <title>Identification and distribution of gene clusters putatively required for synthesis of sphingolipid metabolism inhibitors in phylogenetically diverse species of the filamentous fungus Fusarium.</title>
        <authorList>
            <person name="Kim H.-S."/>
            <person name="Busman M."/>
            <person name="Brown D.W."/>
            <person name="Divon H."/>
            <person name="Uhlig S."/>
            <person name="Proctor R.H."/>
        </authorList>
    </citation>
    <scope>NUCLEOTIDE SEQUENCE [LARGE SCALE GENOMIC DNA]</scope>
    <source>
        <strain evidence="1">NRRL 39464</strain>
    </source>
</reference>
<evidence type="ECO:0000313" key="2">
    <source>
        <dbReference type="Proteomes" id="UP000558688"/>
    </source>
</evidence>
<comment type="caution">
    <text evidence="1">The sequence shown here is derived from an EMBL/GenBank/DDBJ whole genome shotgun (WGS) entry which is preliminary data.</text>
</comment>
<dbReference type="EMBL" id="JAAFOW010000028">
    <property type="protein sequence ID" value="KAF5268869.1"/>
    <property type="molecule type" value="Genomic_DNA"/>
</dbReference>
<proteinExistence type="predicted"/>
<name>A0A420QBV3_FUSOX</name>
<sequence length="91" mass="9351">MIIAASKLGRLPARDTTSSDSRARVAAGLESREECITSLLGRDTGANLSARVAAGGAGIVGGRAGSFACLNSCDGGEGVYNVEWVDHHNEF</sequence>
<gene>
    <name evidence="1" type="ORF">FOXYS1_205</name>
</gene>
<protein>
    <submittedName>
        <fullName evidence="1">Uncharacterized protein</fullName>
    </submittedName>
</protein>